<evidence type="ECO:0000259" key="2">
    <source>
        <dbReference type="PROSITE" id="PS50033"/>
    </source>
</evidence>
<dbReference type="SUPFAM" id="SSF54236">
    <property type="entry name" value="Ubiquitin-like"/>
    <property type="match status" value="1"/>
</dbReference>
<sequence>MVSNESSSNGLTEEQQNAAEHFRELIGGMDFPAAVEVLINHSWNLELENLATTGGGSSTPHPSKYSGLGRRRAETCGFTSPLSLHQDTWTATDSAPANRMSLLGRVEEPLDAEALVTRLKEIISHSSAAIQSARFERSEIQAAQRLRREQDQAYEQSLVLDRAKKMKKQREKEAAQEAEMREKVVQNRKLRLEKALEKRTQFWDRNMLEQPNQNDENVVKLSVKMPNGVCSTRLFNTNHSVKALYYFVRSRPNCPRNFKLQSNFPKRLIECVPANESDLEAYLSEDEDSGDRKSKDIASIVDSQFWLPGENDPPSFAVMELTKPEVIFVLDEDA</sequence>
<evidence type="ECO:0000313" key="3">
    <source>
        <dbReference type="EMBL" id="KAL3317091.1"/>
    </source>
</evidence>
<feature type="coiled-coil region" evidence="1">
    <location>
        <begin position="163"/>
        <end position="195"/>
    </location>
</feature>
<comment type="caution">
    <text evidence="3">The sequence shown here is derived from an EMBL/GenBank/DDBJ whole genome shotgun (WGS) entry which is preliminary data.</text>
</comment>
<name>A0ABD2QFG0_9PLAT</name>
<feature type="domain" description="UBX" evidence="2">
    <location>
        <begin position="214"/>
        <end position="285"/>
    </location>
</feature>
<dbReference type="Proteomes" id="UP001626550">
    <property type="component" value="Unassembled WGS sequence"/>
</dbReference>
<evidence type="ECO:0000256" key="1">
    <source>
        <dbReference type="SAM" id="Coils"/>
    </source>
</evidence>
<dbReference type="EMBL" id="JBJKFK010000431">
    <property type="protein sequence ID" value="KAL3317091.1"/>
    <property type="molecule type" value="Genomic_DNA"/>
</dbReference>
<organism evidence="3 4">
    <name type="scientific">Cichlidogyrus casuarinus</name>
    <dbReference type="NCBI Taxonomy" id="1844966"/>
    <lineage>
        <taxon>Eukaryota</taxon>
        <taxon>Metazoa</taxon>
        <taxon>Spiralia</taxon>
        <taxon>Lophotrochozoa</taxon>
        <taxon>Platyhelminthes</taxon>
        <taxon>Monogenea</taxon>
        <taxon>Monopisthocotylea</taxon>
        <taxon>Dactylogyridea</taxon>
        <taxon>Ancyrocephalidae</taxon>
        <taxon>Cichlidogyrus</taxon>
    </lineage>
</organism>
<dbReference type="InterPro" id="IPR029071">
    <property type="entry name" value="Ubiquitin-like_domsf"/>
</dbReference>
<evidence type="ECO:0000313" key="4">
    <source>
        <dbReference type="Proteomes" id="UP001626550"/>
    </source>
</evidence>
<dbReference type="PANTHER" id="PTHR23322">
    <property type="entry name" value="FAS-ASSOCIATED PROTEIN"/>
    <property type="match status" value="1"/>
</dbReference>
<dbReference type="AlphaFoldDB" id="A0ABD2QFG0"/>
<keyword evidence="1" id="KW-0175">Coiled coil</keyword>
<proteinExistence type="predicted"/>
<dbReference type="Gene3D" id="3.10.20.90">
    <property type="entry name" value="Phosphatidylinositol 3-kinase Catalytic Subunit, Chain A, domain 1"/>
    <property type="match status" value="1"/>
</dbReference>
<dbReference type="PROSITE" id="PS50033">
    <property type="entry name" value="UBX"/>
    <property type="match status" value="1"/>
</dbReference>
<keyword evidence="4" id="KW-1185">Reference proteome</keyword>
<accession>A0ABD2QFG0</accession>
<dbReference type="Pfam" id="PF00789">
    <property type="entry name" value="UBX"/>
    <property type="match status" value="1"/>
</dbReference>
<dbReference type="InterPro" id="IPR050730">
    <property type="entry name" value="UBX_domain-protein"/>
</dbReference>
<gene>
    <name evidence="3" type="primary">FAF2</name>
    <name evidence="3" type="ORF">Ciccas_004252</name>
</gene>
<reference evidence="3 4" key="1">
    <citation type="submission" date="2024-11" db="EMBL/GenBank/DDBJ databases">
        <title>Adaptive evolution of stress response genes in parasites aligns with host niche diversity.</title>
        <authorList>
            <person name="Hahn C."/>
            <person name="Resl P."/>
        </authorList>
    </citation>
    <scope>NUCLEOTIDE SEQUENCE [LARGE SCALE GENOMIC DNA]</scope>
    <source>
        <strain evidence="3">EGGRZ-B1_66</strain>
        <tissue evidence="3">Body</tissue>
    </source>
</reference>
<dbReference type="Gene3D" id="1.10.8.10">
    <property type="entry name" value="DNA helicase RuvA subunit, C-terminal domain"/>
    <property type="match status" value="1"/>
</dbReference>
<dbReference type="InterPro" id="IPR001012">
    <property type="entry name" value="UBX_dom"/>
</dbReference>
<protein>
    <submittedName>
        <fullName evidence="3">FAS-associated factor 2</fullName>
    </submittedName>
</protein>